<feature type="compositionally biased region" description="Basic residues" evidence="1">
    <location>
        <begin position="81"/>
        <end position="90"/>
    </location>
</feature>
<protein>
    <submittedName>
        <fullName evidence="2">Uncharacterized protein</fullName>
    </submittedName>
</protein>
<dbReference type="EMBL" id="JAWDGP010001951">
    <property type="protein sequence ID" value="KAK3786604.1"/>
    <property type="molecule type" value="Genomic_DNA"/>
</dbReference>
<feature type="compositionally biased region" description="Basic and acidic residues" evidence="1">
    <location>
        <begin position="136"/>
        <end position="151"/>
    </location>
</feature>
<dbReference type="Proteomes" id="UP001283361">
    <property type="component" value="Unassembled WGS sequence"/>
</dbReference>
<evidence type="ECO:0000313" key="2">
    <source>
        <dbReference type="EMBL" id="KAK3786604.1"/>
    </source>
</evidence>
<reference evidence="2" key="1">
    <citation type="journal article" date="2023" name="G3 (Bethesda)">
        <title>A reference genome for the long-term kleptoplast-retaining sea slug Elysia crispata morphotype clarki.</title>
        <authorList>
            <person name="Eastman K.E."/>
            <person name="Pendleton A.L."/>
            <person name="Shaikh M.A."/>
            <person name="Suttiyut T."/>
            <person name="Ogas R."/>
            <person name="Tomko P."/>
            <person name="Gavelis G."/>
            <person name="Widhalm J.R."/>
            <person name="Wisecaver J.H."/>
        </authorList>
    </citation>
    <scope>NUCLEOTIDE SEQUENCE</scope>
    <source>
        <strain evidence="2">ECLA1</strain>
    </source>
</reference>
<name>A0AAE1AET6_9GAST</name>
<accession>A0AAE1AET6</accession>
<keyword evidence="3" id="KW-1185">Reference proteome</keyword>
<sequence length="179" mass="21102">MILIFNRKWVLGFHFEISTPLEQTWLKISKGLRRSSRSKPLQRPSVPVKVSKSNAERAQVYRDSIKGDPEVHKAFKEKDRLRKQHARQLKKSSGPVSPHSILKQRQQWKAASKKYREKKKSADKPTEVSAPNRPITRQEEKKLDDRRERNRLAQQKRPMHDLILRHPGQSMIETLLFQL</sequence>
<comment type="caution">
    <text evidence="2">The sequence shown here is derived from an EMBL/GenBank/DDBJ whole genome shotgun (WGS) entry which is preliminary data.</text>
</comment>
<proteinExistence type="predicted"/>
<organism evidence="2 3">
    <name type="scientific">Elysia crispata</name>
    <name type="common">lettuce slug</name>
    <dbReference type="NCBI Taxonomy" id="231223"/>
    <lineage>
        <taxon>Eukaryota</taxon>
        <taxon>Metazoa</taxon>
        <taxon>Spiralia</taxon>
        <taxon>Lophotrochozoa</taxon>
        <taxon>Mollusca</taxon>
        <taxon>Gastropoda</taxon>
        <taxon>Heterobranchia</taxon>
        <taxon>Euthyneura</taxon>
        <taxon>Panpulmonata</taxon>
        <taxon>Sacoglossa</taxon>
        <taxon>Placobranchoidea</taxon>
        <taxon>Plakobranchidae</taxon>
        <taxon>Elysia</taxon>
    </lineage>
</organism>
<gene>
    <name evidence="2" type="ORF">RRG08_027562</name>
</gene>
<evidence type="ECO:0000313" key="3">
    <source>
        <dbReference type="Proteomes" id="UP001283361"/>
    </source>
</evidence>
<dbReference type="AlphaFoldDB" id="A0AAE1AET6"/>
<evidence type="ECO:0000256" key="1">
    <source>
        <dbReference type="SAM" id="MobiDB-lite"/>
    </source>
</evidence>
<feature type="region of interest" description="Disordered" evidence="1">
    <location>
        <begin position="32"/>
        <end position="55"/>
    </location>
</feature>
<feature type="region of interest" description="Disordered" evidence="1">
    <location>
        <begin position="76"/>
        <end position="160"/>
    </location>
</feature>